<keyword evidence="4" id="KW-1185">Reference proteome</keyword>
<sequence length="163" mass="19076">MEDVHSGRLVQKQAAGTYGIPMSTLQLKLKGWKGHPKTETMSGGGERIKLIEKAVEMNIVILELPAHTSHLQQPLDVSVFRGIKSKWDEILPEWCRHHYRRLTKFDFADILEETWRYIGETQIKSGFKKSRIYDPGYEHCVNRSVTKADRYDPEKLQQYYQRI</sequence>
<dbReference type="Pfam" id="PF03184">
    <property type="entry name" value="DDE_1"/>
    <property type="match status" value="1"/>
</dbReference>
<feature type="domain" description="HTH psq-type" evidence="2">
    <location>
        <begin position="2"/>
        <end position="30"/>
    </location>
</feature>
<dbReference type="EMBL" id="JARBHB010000007">
    <property type="protein sequence ID" value="KAJ8878920.1"/>
    <property type="molecule type" value="Genomic_DNA"/>
</dbReference>
<protein>
    <recommendedName>
        <fullName evidence="5">Transposase</fullName>
    </recommendedName>
</protein>
<comment type="caution">
    <text evidence="3">The sequence shown here is derived from an EMBL/GenBank/DDBJ whole genome shotgun (WGS) entry which is preliminary data.</text>
</comment>
<dbReference type="Pfam" id="PF05225">
    <property type="entry name" value="HTH_psq"/>
    <property type="match status" value="1"/>
</dbReference>
<evidence type="ECO:0000259" key="1">
    <source>
        <dbReference type="Pfam" id="PF03184"/>
    </source>
</evidence>
<dbReference type="InterPro" id="IPR007889">
    <property type="entry name" value="HTH_Psq"/>
</dbReference>
<dbReference type="Gene3D" id="1.10.10.60">
    <property type="entry name" value="Homeodomain-like"/>
    <property type="match status" value="1"/>
</dbReference>
<name>A0ABQ9H3T2_9NEOP</name>
<evidence type="ECO:0000313" key="4">
    <source>
        <dbReference type="Proteomes" id="UP001159363"/>
    </source>
</evidence>
<evidence type="ECO:0000259" key="2">
    <source>
        <dbReference type="Pfam" id="PF05225"/>
    </source>
</evidence>
<feature type="domain" description="DDE-1" evidence="1">
    <location>
        <begin position="52"/>
        <end position="127"/>
    </location>
</feature>
<proteinExistence type="predicted"/>
<reference evidence="3 4" key="1">
    <citation type="submission" date="2023-02" db="EMBL/GenBank/DDBJ databases">
        <title>LHISI_Scaffold_Assembly.</title>
        <authorList>
            <person name="Stuart O.P."/>
            <person name="Cleave R."/>
            <person name="Magrath M.J.L."/>
            <person name="Mikheyev A.S."/>
        </authorList>
    </citation>
    <scope>NUCLEOTIDE SEQUENCE [LARGE SCALE GENOMIC DNA]</scope>
    <source>
        <strain evidence="3">Daus_M_001</strain>
        <tissue evidence="3">Leg muscle</tissue>
    </source>
</reference>
<evidence type="ECO:0008006" key="5">
    <source>
        <dbReference type="Google" id="ProtNLM"/>
    </source>
</evidence>
<accession>A0ABQ9H3T2</accession>
<dbReference type="Proteomes" id="UP001159363">
    <property type="component" value="Chromosome 6"/>
</dbReference>
<dbReference type="InterPro" id="IPR004875">
    <property type="entry name" value="DDE_SF_endonuclease_dom"/>
</dbReference>
<evidence type="ECO:0000313" key="3">
    <source>
        <dbReference type="EMBL" id="KAJ8878920.1"/>
    </source>
</evidence>
<organism evidence="3 4">
    <name type="scientific">Dryococelus australis</name>
    <dbReference type="NCBI Taxonomy" id="614101"/>
    <lineage>
        <taxon>Eukaryota</taxon>
        <taxon>Metazoa</taxon>
        <taxon>Ecdysozoa</taxon>
        <taxon>Arthropoda</taxon>
        <taxon>Hexapoda</taxon>
        <taxon>Insecta</taxon>
        <taxon>Pterygota</taxon>
        <taxon>Neoptera</taxon>
        <taxon>Polyneoptera</taxon>
        <taxon>Phasmatodea</taxon>
        <taxon>Verophasmatodea</taxon>
        <taxon>Anareolatae</taxon>
        <taxon>Phasmatidae</taxon>
        <taxon>Eurycanthinae</taxon>
        <taxon>Dryococelus</taxon>
    </lineage>
</organism>
<gene>
    <name evidence="3" type="ORF">PR048_019523</name>
</gene>